<protein>
    <submittedName>
        <fullName evidence="1">Uncharacterized protein</fullName>
    </submittedName>
</protein>
<evidence type="ECO:0000313" key="1">
    <source>
        <dbReference type="EMBL" id="VVC75069.1"/>
    </source>
</evidence>
<sequence length="256" mass="29628">MFERLQKPFLTVETGEAYQPIRVAYQILQPEKLEPALKNLQCVEAKQGGWNVFWRGECEDTHFESLDSFKKNPQHPLRLGTMIIKEGTLYLNLPSFKRACLLVPLLHKLIDPAIIKIIKADFINKVFGINERLPHGFAELFDEDELERIVHQRVHDYEVVQARCEQAATAEEAFKILSEYTNAESHKRLPYAERYAFQEIDGMDPDVAYLGFYIFLRGRELVAIRRWFGETGYTLADAAEETIEQVFGGMNIDIIE</sequence>
<name>A0A5E4PDP3_9COXI</name>
<accession>A0A5E4PDP3</accession>
<dbReference type="Proteomes" id="UP000324194">
    <property type="component" value="Chromosome 1"/>
</dbReference>
<evidence type="ECO:0000313" key="2">
    <source>
        <dbReference type="Proteomes" id="UP000324194"/>
    </source>
</evidence>
<proteinExistence type="predicted"/>
<reference evidence="1 2" key="1">
    <citation type="submission" date="2019-08" db="EMBL/GenBank/DDBJ databases">
        <authorList>
            <person name="Guy L."/>
        </authorList>
    </citation>
    <scope>NUCLEOTIDE SEQUENCE [LARGE SCALE GENOMIC DNA]</scope>
    <source>
        <strain evidence="1 2">SGT-108</strain>
    </source>
</reference>
<gene>
    <name evidence="1" type="ORF">AQUSIP_03450</name>
</gene>
<keyword evidence="2" id="KW-1185">Reference proteome</keyword>
<dbReference type="KEGG" id="asip:AQUSIP_03450"/>
<dbReference type="OrthoDB" id="9906649at2"/>
<dbReference type="AlphaFoldDB" id="A0A5E4PDP3"/>
<dbReference type="RefSeq" id="WP_148338031.1">
    <property type="nucleotide sequence ID" value="NZ_LR699119.1"/>
</dbReference>
<dbReference type="EMBL" id="LR699119">
    <property type="protein sequence ID" value="VVC75069.1"/>
    <property type="molecule type" value="Genomic_DNA"/>
</dbReference>
<organism evidence="1 2">
    <name type="scientific">Aquicella siphonis</name>
    <dbReference type="NCBI Taxonomy" id="254247"/>
    <lineage>
        <taxon>Bacteria</taxon>
        <taxon>Pseudomonadati</taxon>
        <taxon>Pseudomonadota</taxon>
        <taxon>Gammaproteobacteria</taxon>
        <taxon>Legionellales</taxon>
        <taxon>Coxiellaceae</taxon>
        <taxon>Aquicella</taxon>
    </lineage>
</organism>